<keyword evidence="2" id="KW-1185">Reference proteome</keyword>
<evidence type="ECO:0000256" key="1">
    <source>
        <dbReference type="SAM" id="MobiDB-lite"/>
    </source>
</evidence>
<reference evidence="2" key="1">
    <citation type="journal article" date="2013" name="Genetics">
        <title>The draft genome and transcriptome of Panagrellus redivivus are shaped by the harsh demands of a free-living lifestyle.</title>
        <authorList>
            <person name="Srinivasan J."/>
            <person name="Dillman A.R."/>
            <person name="Macchietto M.G."/>
            <person name="Heikkinen L."/>
            <person name="Lakso M."/>
            <person name="Fracchia K.M."/>
            <person name="Antoshechkin I."/>
            <person name="Mortazavi A."/>
            <person name="Wong G."/>
            <person name="Sternberg P.W."/>
        </authorList>
    </citation>
    <scope>NUCLEOTIDE SEQUENCE [LARGE SCALE GENOMIC DNA]</scope>
    <source>
        <strain evidence="2">MT8872</strain>
    </source>
</reference>
<dbReference type="AlphaFoldDB" id="A0A7E4V297"/>
<evidence type="ECO:0000313" key="3">
    <source>
        <dbReference type="WBParaSite" id="Pan_g15339.t2"/>
    </source>
</evidence>
<accession>A0A7E4V297</accession>
<sequence length="272" mass="30830">MQCPRTVHYANYNRIGDPKNAKPKLFCIKNYERRVKNVEKEQFDLIKLEIIYKNCKLTCQSTAKLDEIKVPQAMVPVGRLGVAMDRWKRLKWIRRSPRRRRIPVSTRNEMIGPISETNETDDVDPTIPSALPVPRDGFHSGNRIIGGVESSTMDSAVPIAFWRKRIHYNGFSFANRALAGSNRKKCAMLARAGTRTNHQLGRGMATVTPTDGSKRGGRKKRTEGRQHATRAPRQARRIERSIEPSSLARSTYARPPNQLIIAKTVQNAPNFA</sequence>
<evidence type="ECO:0000313" key="2">
    <source>
        <dbReference type="Proteomes" id="UP000492821"/>
    </source>
</evidence>
<dbReference type="WBParaSite" id="Pan_g15339.t2">
    <property type="protein sequence ID" value="Pan_g15339.t2"/>
    <property type="gene ID" value="Pan_g15339"/>
</dbReference>
<dbReference type="Proteomes" id="UP000492821">
    <property type="component" value="Unassembled WGS sequence"/>
</dbReference>
<organism evidence="2 3">
    <name type="scientific">Panagrellus redivivus</name>
    <name type="common">Microworm</name>
    <dbReference type="NCBI Taxonomy" id="6233"/>
    <lineage>
        <taxon>Eukaryota</taxon>
        <taxon>Metazoa</taxon>
        <taxon>Ecdysozoa</taxon>
        <taxon>Nematoda</taxon>
        <taxon>Chromadorea</taxon>
        <taxon>Rhabditida</taxon>
        <taxon>Tylenchina</taxon>
        <taxon>Panagrolaimomorpha</taxon>
        <taxon>Panagrolaimoidea</taxon>
        <taxon>Panagrolaimidae</taxon>
        <taxon>Panagrellus</taxon>
    </lineage>
</organism>
<name>A0A7E4V297_PANRE</name>
<proteinExistence type="predicted"/>
<feature type="region of interest" description="Disordered" evidence="1">
    <location>
        <begin position="202"/>
        <end position="249"/>
    </location>
</feature>
<protein>
    <submittedName>
        <fullName evidence="3">Uncharacterized protein</fullName>
    </submittedName>
</protein>
<feature type="compositionally biased region" description="Basic residues" evidence="1">
    <location>
        <begin position="215"/>
        <end position="235"/>
    </location>
</feature>
<reference evidence="3" key="2">
    <citation type="submission" date="2020-10" db="UniProtKB">
        <authorList>
            <consortium name="WormBaseParasite"/>
        </authorList>
    </citation>
    <scope>IDENTIFICATION</scope>
</reference>